<dbReference type="SUPFAM" id="SSF56112">
    <property type="entry name" value="Protein kinase-like (PK-like)"/>
    <property type="match status" value="1"/>
</dbReference>
<keyword evidence="13" id="KW-1185">Reference proteome</keyword>
<dbReference type="OrthoDB" id="40902at2759"/>
<dbReference type="InterPro" id="IPR011009">
    <property type="entry name" value="Kinase-like_dom_sf"/>
</dbReference>
<dbReference type="Pfam" id="PF00069">
    <property type="entry name" value="Pkinase"/>
    <property type="match status" value="1"/>
</dbReference>
<comment type="catalytic activity">
    <reaction evidence="7">
        <text>L-threonyl-[protein] + ATP = O-phospho-L-threonyl-[protein] + ADP + H(+)</text>
        <dbReference type="Rhea" id="RHEA:46608"/>
        <dbReference type="Rhea" id="RHEA-COMP:11060"/>
        <dbReference type="Rhea" id="RHEA-COMP:11605"/>
        <dbReference type="ChEBI" id="CHEBI:15378"/>
        <dbReference type="ChEBI" id="CHEBI:30013"/>
        <dbReference type="ChEBI" id="CHEBI:30616"/>
        <dbReference type="ChEBI" id="CHEBI:61977"/>
        <dbReference type="ChEBI" id="CHEBI:456216"/>
        <dbReference type="EC" id="2.7.11.1"/>
    </reaction>
</comment>
<dbReference type="STRING" id="70667.A0A3P7E9M5"/>
<evidence type="ECO:0000256" key="6">
    <source>
        <dbReference type="ARBA" id="ARBA00022840"/>
    </source>
</evidence>
<dbReference type="AlphaFoldDB" id="A0A3P7E9M5"/>
<evidence type="ECO:0000256" key="8">
    <source>
        <dbReference type="ARBA" id="ARBA00048679"/>
    </source>
</evidence>
<feature type="chain" id="PRO_5018169113" description="non-specific serine/threonine protein kinase" evidence="10">
    <location>
        <begin position="17"/>
        <end position="160"/>
    </location>
</feature>
<dbReference type="PANTHER" id="PTHR43895:SF32">
    <property type="entry name" value="SERINE_THREONINE-PROTEIN KINASE CHK1"/>
    <property type="match status" value="1"/>
</dbReference>
<name>A0A3P7E9M5_SCHSO</name>
<dbReference type="PANTHER" id="PTHR43895">
    <property type="entry name" value="CALCIUM/CALMODULIN-DEPENDENT PROTEIN KINASE KINASE-RELATED"/>
    <property type="match status" value="1"/>
</dbReference>
<dbReference type="EC" id="2.7.11.1" evidence="1"/>
<dbReference type="FunFam" id="3.30.200.20:FF:000315">
    <property type="entry name" value="Calcium-dependent protein kinase 3"/>
    <property type="match status" value="1"/>
</dbReference>
<feature type="domain" description="Protein kinase" evidence="11">
    <location>
        <begin position="68"/>
        <end position="160"/>
    </location>
</feature>
<keyword evidence="2" id="KW-0723">Serine/threonine-protein kinase</keyword>
<evidence type="ECO:0000256" key="5">
    <source>
        <dbReference type="ARBA" id="ARBA00022777"/>
    </source>
</evidence>
<dbReference type="Gene3D" id="3.30.200.20">
    <property type="entry name" value="Phosphorylase Kinase, domain 1"/>
    <property type="match status" value="1"/>
</dbReference>
<sequence>MILWKLFSVLMASTDSESYAGLHAEGNIAGSAVRNRIHDHMPLSTPPRILTVNLLSFVMAGGNSIDRYELKELLGTGAFSEVRLAEDKLNPGEFRAIKCIRKRENVQKVNDEERYKMEYKSREESLKNEISVLRRLHHPNIVQLLDVFEDDESYYLVMEL</sequence>
<keyword evidence="10" id="KW-0732">Signal</keyword>
<gene>
    <name evidence="12" type="ORF">SSLN_LOCUS10142</name>
</gene>
<comment type="catalytic activity">
    <reaction evidence="8">
        <text>L-seryl-[protein] + ATP = O-phospho-L-seryl-[protein] + ADP + H(+)</text>
        <dbReference type="Rhea" id="RHEA:17989"/>
        <dbReference type="Rhea" id="RHEA-COMP:9863"/>
        <dbReference type="Rhea" id="RHEA-COMP:11604"/>
        <dbReference type="ChEBI" id="CHEBI:15378"/>
        <dbReference type="ChEBI" id="CHEBI:29999"/>
        <dbReference type="ChEBI" id="CHEBI:30616"/>
        <dbReference type="ChEBI" id="CHEBI:83421"/>
        <dbReference type="ChEBI" id="CHEBI:456216"/>
        <dbReference type="EC" id="2.7.11.1"/>
    </reaction>
</comment>
<evidence type="ECO:0000256" key="9">
    <source>
        <dbReference type="PROSITE-ProRule" id="PRU10141"/>
    </source>
</evidence>
<evidence type="ECO:0000259" key="11">
    <source>
        <dbReference type="PROSITE" id="PS50011"/>
    </source>
</evidence>
<dbReference type="GO" id="GO:0005524">
    <property type="term" value="F:ATP binding"/>
    <property type="evidence" value="ECO:0007669"/>
    <property type="project" value="UniProtKB-UniRule"/>
</dbReference>
<dbReference type="GO" id="GO:0007165">
    <property type="term" value="P:signal transduction"/>
    <property type="evidence" value="ECO:0007669"/>
    <property type="project" value="TreeGrafter"/>
</dbReference>
<dbReference type="InterPro" id="IPR000719">
    <property type="entry name" value="Prot_kinase_dom"/>
</dbReference>
<dbReference type="PROSITE" id="PS00107">
    <property type="entry name" value="PROTEIN_KINASE_ATP"/>
    <property type="match status" value="1"/>
</dbReference>
<organism evidence="12 13">
    <name type="scientific">Schistocephalus solidus</name>
    <name type="common">Tapeworm</name>
    <dbReference type="NCBI Taxonomy" id="70667"/>
    <lineage>
        <taxon>Eukaryota</taxon>
        <taxon>Metazoa</taxon>
        <taxon>Spiralia</taxon>
        <taxon>Lophotrochozoa</taxon>
        <taxon>Platyhelminthes</taxon>
        <taxon>Cestoda</taxon>
        <taxon>Eucestoda</taxon>
        <taxon>Diphyllobothriidea</taxon>
        <taxon>Diphyllobothriidae</taxon>
        <taxon>Schistocephalus</taxon>
    </lineage>
</organism>
<reference evidence="12 13" key="1">
    <citation type="submission" date="2018-11" db="EMBL/GenBank/DDBJ databases">
        <authorList>
            <consortium name="Pathogen Informatics"/>
        </authorList>
    </citation>
    <scope>NUCLEOTIDE SEQUENCE [LARGE SCALE GENOMIC DNA]</scope>
    <source>
        <strain evidence="12 13">NST_G2</strain>
    </source>
</reference>
<dbReference type="GO" id="GO:0004674">
    <property type="term" value="F:protein serine/threonine kinase activity"/>
    <property type="evidence" value="ECO:0007669"/>
    <property type="project" value="UniProtKB-KW"/>
</dbReference>
<keyword evidence="3" id="KW-0808">Transferase</keyword>
<protein>
    <recommendedName>
        <fullName evidence="1">non-specific serine/threonine protein kinase</fullName>
        <ecNumber evidence="1">2.7.11.1</ecNumber>
    </recommendedName>
</protein>
<keyword evidence="4 9" id="KW-0547">Nucleotide-binding</keyword>
<dbReference type="Proteomes" id="UP000275846">
    <property type="component" value="Unassembled WGS sequence"/>
</dbReference>
<keyword evidence="6 9" id="KW-0067">ATP-binding</keyword>
<dbReference type="PROSITE" id="PS50011">
    <property type="entry name" value="PROTEIN_KINASE_DOM"/>
    <property type="match status" value="1"/>
</dbReference>
<evidence type="ECO:0000313" key="13">
    <source>
        <dbReference type="Proteomes" id="UP000275846"/>
    </source>
</evidence>
<keyword evidence="5" id="KW-0418">Kinase</keyword>
<evidence type="ECO:0000256" key="4">
    <source>
        <dbReference type="ARBA" id="ARBA00022741"/>
    </source>
</evidence>
<evidence type="ECO:0000256" key="7">
    <source>
        <dbReference type="ARBA" id="ARBA00047899"/>
    </source>
</evidence>
<dbReference type="EMBL" id="UYSU01035676">
    <property type="protein sequence ID" value="VDL96527.1"/>
    <property type="molecule type" value="Genomic_DNA"/>
</dbReference>
<feature type="signal peptide" evidence="10">
    <location>
        <begin position="1"/>
        <end position="16"/>
    </location>
</feature>
<evidence type="ECO:0000256" key="3">
    <source>
        <dbReference type="ARBA" id="ARBA00022679"/>
    </source>
</evidence>
<evidence type="ECO:0000256" key="10">
    <source>
        <dbReference type="SAM" id="SignalP"/>
    </source>
</evidence>
<evidence type="ECO:0000256" key="2">
    <source>
        <dbReference type="ARBA" id="ARBA00022527"/>
    </source>
</evidence>
<accession>A0A3P7E9M5</accession>
<proteinExistence type="predicted"/>
<evidence type="ECO:0000256" key="1">
    <source>
        <dbReference type="ARBA" id="ARBA00012513"/>
    </source>
</evidence>
<dbReference type="InterPro" id="IPR017441">
    <property type="entry name" value="Protein_kinase_ATP_BS"/>
</dbReference>
<evidence type="ECO:0000313" key="12">
    <source>
        <dbReference type="EMBL" id="VDL96527.1"/>
    </source>
</evidence>
<feature type="binding site" evidence="9">
    <location>
        <position position="102"/>
    </location>
    <ligand>
        <name>ATP</name>
        <dbReference type="ChEBI" id="CHEBI:30616"/>
    </ligand>
</feature>